<reference evidence="4 5" key="1">
    <citation type="submission" date="2017-07" db="EMBL/GenBank/DDBJ databases">
        <title>Draft genome sequence of aerobic hyperthermophilic archaea, Pyrobaculum aerophilum YKB31 and YKB32.</title>
        <authorList>
            <person name="Mochizuki T."/>
            <person name="Berliner A.J."/>
            <person name="Yoshida-Takashima Y."/>
            <person name="Takaki Y."/>
            <person name="Nunoura T."/>
            <person name="Takai K."/>
        </authorList>
    </citation>
    <scope>NUCLEOTIDE SEQUENCE [LARGE SCALE GENOMIC DNA]</scope>
    <source>
        <strain evidence="2 5">YKB31</strain>
        <strain evidence="3 4">YKB32</strain>
    </source>
</reference>
<name>A0A371QU33_9CREN</name>
<reference evidence="1" key="2">
    <citation type="journal article" date="2020" name="bioRxiv">
        <title>A rank-normalized archaeal taxonomy based on genome phylogeny resolves widespread incomplete and uneven classifications.</title>
        <authorList>
            <person name="Rinke C."/>
            <person name="Chuvochina M."/>
            <person name="Mussig A.J."/>
            <person name="Chaumeil P.-A."/>
            <person name="Waite D.W."/>
            <person name="Whitman W.B."/>
            <person name="Parks D.H."/>
            <person name="Hugenholtz P."/>
        </authorList>
    </citation>
    <scope>NUCLEOTIDE SEQUENCE</scope>
    <source>
        <strain evidence="1">UBA8839</strain>
    </source>
</reference>
<dbReference type="EMBL" id="NMUE01000085">
    <property type="protein sequence ID" value="RFA92481.1"/>
    <property type="molecule type" value="Genomic_DNA"/>
</dbReference>
<evidence type="ECO:0000313" key="5">
    <source>
        <dbReference type="Proteomes" id="UP000257123"/>
    </source>
</evidence>
<dbReference type="Proteomes" id="UP000651120">
    <property type="component" value="Unassembled WGS sequence"/>
</dbReference>
<accession>A0A371QU33</accession>
<gene>
    <name evidence="2" type="ORF">CGL51_14200</name>
    <name evidence="3" type="ORF">CGL52_05875</name>
    <name evidence="1" type="ORF">HA333_03895</name>
</gene>
<evidence type="ECO:0000313" key="3">
    <source>
        <dbReference type="EMBL" id="RFA99039.1"/>
    </source>
</evidence>
<dbReference type="Proteomes" id="UP000257123">
    <property type="component" value="Unassembled WGS sequence"/>
</dbReference>
<dbReference type="Proteomes" id="UP000256877">
    <property type="component" value="Unassembled WGS sequence"/>
</dbReference>
<organism evidence="2 5">
    <name type="scientific">Pyrobaculum aerophilum</name>
    <dbReference type="NCBI Taxonomy" id="13773"/>
    <lineage>
        <taxon>Archaea</taxon>
        <taxon>Thermoproteota</taxon>
        <taxon>Thermoprotei</taxon>
        <taxon>Thermoproteales</taxon>
        <taxon>Thermoproteaceae</taxon>
        <taxon>Pyrobaculum</taxon>
    </lineage>
</organism>
<proteinExistence type="predicted"/>
<comment type="caution">
    <text evidence="2">The sequence shown here is derived from an EMBL/GenBank/DDBJ whole genome shotgun (WGS) entry which is preliminary data.</text>
</comment>
<evidence type="ECO:0000313" key="4">
    <source>
        <dbReference type="Proteomes" id="UP000256877"/>
    </source>
</evidence>
<evidence type="ECO:0000313" key="2">
    <source>
        <dbReference type="EMBL" id="RFA92481.1"/>
    </source>
</evidence>
<dbReference type="EMBL" id="DUJP01000016">
    <property type="protein sequence ID" value="HII46603.1"/>
    <property type="molecule type" value="Genomic_DNA"/>
</dbReference>
<evidence type="ECO:0000313" key="1">
    <source>
        <dbReference type="EMBL" id="HII46603.1"/>
    </source>
</evidence>
<dbReference type="OrthoDB" id="375346at2157"/>
<dbReference type="EMBL" id="NMUF01000012">
    <property type="protein sequence ID" value="RFA99039.1"/>
    <property type="molecule type" value="Genomic_DNA"/>
</dbReference>
<sequence>MKSEHRDARGISVVPLEVGVKTEVLGPTLKNCVFVINTVVDTSKLKIGTPLYNASGRYIKIG</sequence>
<dbReference type="AlphaFoldDB" id="A0A371QU33"/>
<protein>
    <submittedName>
        <fullName evidence="2">Uncharacterized protein</fullName>
    </submittedName>
</protein>